<comment type="similarity">
    <text evidence="2">Belongs to the class IV-like SAM-binding methyltransferase superfamily. RNA methyltransferase TrmH family.</text>
</comment>
<keyword evidence="6" id="KW-0949">S-adenosyl-L-methionine</keyword>
<dbReference type="SUPFAM" id="SSF55315">
    <property type="entry name" value="L30e-like"/>
    <property type="match status" value="1"/>
</dbReference>
<proteinExistence type="inferred from homology"/>
<keyword evidence="11" id="KW-1185">Reference proteome</keyword>
<dbReference type="CDD" id="cd18105">
    <property type="entry name" value="SpoU-like_MRM1"/>
    <property type="match status" value="1"/>
</dbReference>
<dbReference type="Gene3D" id="3.40.1280.10">
    <property type="match status" value="1"/>
</dbReference>
<dbReference type="AlphaFoldDB" id="A0A183QFI3"/>
<dbReference type="SMART" id="SM00967">
    <property type="entry name" value="SpoU_sub_bind"/>
    <property type="match status" value="1"/>
</dbReference>
<evidence type="ECO:0000256" key="6">
    <source>
        <dbReference type="ARBA" id="ARBA00022691"/>
    </source>
</evidence>
<dbReference type="InterPro" id="IPR029026">
    <property type="entry name" value="tRNA_m1G_MTases_N"/>
</dbReference>
<sequence>MVTFFGKLSCKFHTSINFLGRTRQLFELLYGIHPVLCALTFHHRDIYRLYVKDTLSNCKDPDNLVEISTFQITEKALKYGIPVTRVPVEKLKELSNSRAHQGVILEVSPTTIQPISDLSIKNLLFSWNNLSDNLPYAKKYHRPTVLLLDHMMDTMNFGNILRSAAFFGISAVILSTSPCVSPSPLISKISAGAMESILFYRLTDTAMDMKSLSNAGFLIVGTCGESQLPSSKVSKSTNLLKPDEVGANNDNTGLYPRPLILALGSESRGLSENVLNSCDLLLRIPGYGDSTKLNQCISQTIPSSLNVSVAAGILLYQLTMFRHGHEAANKSSFISHTE</sequence>
<dbReference type="PANTHER" id="PTHR46103">
    <property type="entry name" value="RRNA METHYLTRANSFERASE 1, MITOCHONDRIAL"/>
    <property type="match status" value="1"/>
</dbReference>
<evidence type="ECO:0000256" key="7">
    <source>
        <dbReference type="ARBA" id="ARBA00022946"/>
    </source>
</evidence>
<dbReference type="WBParaSite" id="SRDH1_65930.2">
    <property type="protein sequence ID" value="SRDH1_65930.2"/>
    <property type="gene ID" value="SRDH1_65930"/>
</dbReference>
<comment type="subcellular location">
    <subcellularLocation>
        <location evidence="1">Mitochondrion</location>
    </subcellularLocation>
</comment>
<reference evidence="12 13" key="2">
    <citation type="submission" date="2023-11" db="UniProtKB">
        <authorList>
            <consortium name="WormBaseParasite"/>
        </authorList>
    </citation>
    <scope>IDENTIFICATION</scope>
</reference>
<evidence type="ECO:0000313" key="13">
    <source>
        <dbReference type="WBParaSite" id="SRDH1_65930.2"/>
    </source>
</evidence>
<dbReference type="GO" id="GO:0016435">
    <property type="term" value="F:rRNA (guanine) methyltransferase activity"/>
    <property type="evidence" value="ECO:0007669"/>
    <property type="project" value="TreeGrafter"/>
</dbReference>
<evidence type="ECO:0000256" key="9">
    <source>
        <dbReference type="ARBA" id="ARBA00034881"/>
    </source>
</evidence>
<evidence type="ECO:0000313" key="11">
    <source>
        <dbReference type="Proteomes" id="UP000050792"/>
    </source>
</evidence>
<evidence type="ECO:0000259" key="10">
    <source>
        <dbReference type="SMART" id="SM00967"/>
    </source>
</evidence>
<dbReference type="SUPFAM" id="SSF75217">
    <property type="entry name" value="alpha/beta knot"/>
    <property type="match status" value="1"/>
</dbReference>
<evidence type="ECO:0000256" key="1">
    <source>
        <dbReference type="ARBA" id="ARBA00004173"/>
    </source>
</evidence>
<evidence type="ECO:0000256" key="2">
    <source>
        <dbReference type="ARBA" id="ARBA00007228"/>
    </source>
</evidence>
<evidence type="ECO:0000313" key="12">
    <source>
        <dbReference type="WBParaSite" id="SRDH1_65930.1"/>
    </source>
</evidence>
<dbReference type="Pfam" id="PF00588">
    <property type="entry name" value="SpoU_methylase"/>
    <property type="match status" value="1"/>
</dbReference>
<evidence type="ECO:0000256" key="8">
    <source>
        <dbReference type="ARBA" id="ARBA00023128"/>
    </source>
</evidence>
<name>A0A183QFI3_9TREM</name>
<feature type="domain" description="RNA 2-O ribose methyltransferase substrate binding" evidence="10">
    <location>
        <begin position="28"/>
        <end position="113"/>
    </location>
</feature>
<dbReference type="Proteomes" id="UP000050792">
    <property type="component" value="Unassembled WGS sequence"/>
</dbReference>
<keyword evidence="8" id="KW-0496">Mitochondrion</keyword>
<dbReference type="Pfam" id="PF08032">
    <property type="entry name" value="SpoU_sub_bind"/>
    <property type="match status" value="1"/>
</dbReference>
<keyword evidence="4" id="KW-0489">Methyltransferase</keyword>
<evidence type="ECO:0000256" key="4">
    <source>
        <dbReference type="ARBA" id="ARBA00022603"/>
    </source>
</evidence>
<dbReference type="InterPro" id="IPR013123">
    <property type="entry name" value="SpoU_subst-bd"/>
</dbReference>
<organism evidence="11 12">
    <name type="scientific">Schistosoma rodhaini</name>
    <dbReference type="NCBI Taxonomy" id="6188"/>
    <lineage>
        <taxon>Eukaryota</taxon>
        <taxon>Metazoa</taxon>
        <taxon>Spiralia</taxon>
        <taxon>Lophotrochozoa</taxon>
        <taxon>Platyhelminthes</taxon>
        <taxon>Trematoda</taxon>
        <taxon>Digenea</taxon>
        <taxon>Strigeidida</taxon>
        <taxon>Schistosomatoidea</taxon>
        <taxon>Schistosomatidae</taxon>
        <taxon>Schistosoma</taxon>
    </lineage>
</organism>
<protein>
    <recommendedName>
        <fullName evidence="9">rRNA methyltransferase 1, mitochondrial</fullName>
    </recommendedName>
</protein>
<keyword evidence="7" id="KW-0809">Transit peptide</keyword>
<dbReference type="InterPro" id="IPR029064">
    <property type="entry name" value="Ribosomal_eL30-like_sf"/>
</dbReference>
<dbReference type="Gene3D" id="3.30.1330.30">
    <property type="match status" value="1"/>
</dbReference>
<dbReference type="InterPro" id="IPR029028">
    <property type="entry name" value="Alpha/beta_knot_MTases"/>
</dbReference>
<reference evidence="11" key="1">
    <citation type="submission" date="2022-06" db="EMBL/GenBank/DDBJ databases">
        <authorList>
            <person name="Berger JAMES D."/>
            <person name="Berger JAMES D."/>
        </authorList>
    </citation>
    <scope>NUCLEOTIDE SEQUENCE [LARGE SCALE GENOMIC DNA]</scope>
</reference>
<evidence type="ECO:0000256" key="3">
    <source>
        <dbReference type="ARBA" id="ARBA00022552"/>
    </source>
</evidence>
<keyword evidence="5" id="KW-0808">Transferase</keyword>
<keyword evidence="3" id="KW-0698">rRNA processing</keyword>
<dbReference type="GO" id="GO:0005739">
    <property type="term" value="C:mitochondrion"/>
    <property type="evidence" value="ECO:0007669"/>
    <property type="project" value="UniProtKB-SubCell"/>
</dbReference>
<dbReference type="WBParaSite" id="SRDH1_65930.1">
    <property type="protein sequence ID" value="SRDH1_65930.1"/>
    <property type="gene ID" value="SRDH1_65930"/>
</dbReference>
<dbReference type="PANTHER" id="PTHR46103:SF1">
    <property type="entry name" value="RRNA METHYLTRANSFERASE 1, MITOCHONDRIAL"/>
    <property type="match status" value="1"/>
</dbReference>
<evidence type="ECO:0000256" key="5">
    <source>
        <dbReference type="ARBA" id="ARBA00022679"/>
    </source>
</evidence>
<dbReference type="InterPro" id="IPR047182">
    <property type="entry name" value="MRM1"/>
</dbReference>
<accession>A0A183QFI3</accession>
<dbReference type="InterPro" id="IPR001537">
    <property type="entry name" value="SpoU_MeTrfase"/>
</dbReference>
<dbReference type="InterPro" id="IPR047261">
    <property type="entry name" value="MRM1_MeTrfase_dom"/>
</dbReference>
<dbReference type="GO" id="GO:0003723">
    <property type="term" value="F:RNA binding"/>
    <property type="evidence" value="ECO:0007669"/>
    <property type="project" value="InterPro"/>
</dbReference>